<protein>
    <submittedName>
        <fullName evidence="5">Uncharacterized protein</fullName>
    </submittedName>
</protein>
<feature type="compositionally biased region" description="Polar residues" evidence="4">
    <location>
        <begin position="167"/>
        <end position="182"/>
    </location>
</feature>
<dbReference type="InterPro" id="IPR026079">
    <property type="entry name" value="CDR2"/>
</dbReference>
<name>A0ABR1BAC0_POLSC</name>
<gene>
    <name evidence="5" type="ORF">RUM44_008434</name>
</gene>
<evidence type="ECO:0000256" key="1">
    <source>
        <dbReference type="ARBA" id="ARBA00009019"/>
    </source>
</evidence>
<evidence type="ECO:0000313" key="5">
    <source>
        <dbReference type="EMBL" id="KAK6638010.1"/>
    </source>
</evidence>
<proteinExistence type="inferred from homology"/>
<feature type="region of interest" description="Disordered" evidence="4">
    <location>
        <begin position="154"/>
        <end position="184"/>
    </location>
</feature>
<evidence type="ECO:0000313" key="6">
    <source>
        <dbReference type="Proteomes" id="UP001359485"/>
    </source>
</evidence>
<keyword evidence="2 3" id="KW-0175">Coiled coil</keyword>
<dbReference type="PANTHER" id="PTHR19232">
    <property type="entry name" value="CENTROCORTIN FAMILY MEMBER"/>
    <property type="match status" value="1"/>
</dbReference>
<evidence type="ECO:0000256" key="3">
    <source>
        <dbReference type="SAM" id="Coils"/>
    </source>
</evidence>
<keyword evidence="6" id="KW-1185">Reference proteome</keyword>
<accession>A0ABR1BAC0</accession>
<dbReference type="EMBL" id="JAWJWF010000002">
    <property type="protein sequence ID" value="KAK6638010.1"/>
    <property type="molecule type" value="Genomic_DNA"/>
</dbReference>
<reference evidence="5 6" key="1">
    <citation type="submission" date="2023-09" db="EMBL/GenBank/DDBJ databases">
        <title>Genomes of two closely related lineages of the louse Polyplax serrata with different host specificities.</title>
        <authorList>
            <person name="Martinu J."/>
            <person name="Tarabai H."/>
            <person name="Stefka J."/>
            <person name="Hypsa V."/>
        </authorList>
    </citation>
    <scope>NUCLEOTIDE SEQUENCE [LARGE SCALE GENOMIC DNA]</scope>
    <source>
        <strain evidence="5">98ZLc_SE</strain>
    </source>
</reference>
<sequence>MWERTLVLSKTMLPNVVRMFRSHLSAACGAEENLQLAAELGKTLLERNKELETSLRQCQNIIDEQSQEIEYLTKQSTALRKTNDNRIRIYEQLEVSIQELERANQRLALDNSTDKKQIKSLCAYRDVLEARCEDLQKALDDARVQQTIQKEKLRRLSTSKDDGQSKEAATSTSVISQTTSMDQIPDEEEENIINQLSLKNQELKSQMSKDQRKIADLEEEISRRIQDMDMLEEELCQREEQVKSLREKMSSLEELRSENLCARCLKEVDLKMSHEHQMLFDSEEVESIGDGQSYINEVHHDGKVRSL</sequence>
<feature type="coiled-coil region" evidence="3">
    <location>
        <begin position="48"/>
        <end position="145"/>
    </location>
</feature>
<comment type="caution">
    <text evidence="5">The sequence shown here is derived from an EMBL/GenBank/DDBJ whole genome shotgun (WGS) entry which is preliminary data.</text>
</comment>
<evidence type="ECO:0000256" key="4">
    <source>
        <dbReference type="SAM" id="MobiDB-lite"/>
    </source>
</evidence>
<evidence type="ECO:0000256" key="2">
    <source>
        <dbReference type="ARBA" id="ARBA00023054"/>
    </source>
</evidence>
<dbReference type="PANTHER" id="PTHR19232:SF7">
    <property type="entry name" value="CENTROCORTIN, ISOFORM A"/>
    <property type="match status" value="1"/>
</dbReference>
<comment type="similarity">
    <text evidence="1">Belongs to the CDR2 family.</text>
</comment>
<organism evidence="5 6">
    <name type="scientific">Polyplax serrata</name>
    <name type="common">Common mouse louse</name>
    <dbReference type="NCBI Taxonomy" id="468196"/>
    <lineage>
        <taxon>Eukaryota</taxon>
        <taxon>Metazoa</taxon>
        <taxon>Ecdysozoa</taxon>
        <taxon>Arthropoda</taxon>
        <taxon>Hexapoda</taxon>
        <taxon>Insecta</taxon>
        <taxon>Pterygota</taxon>
        <taxon>Neoptera</taxon>
        <taxon>Paraneoptera</taxon>
        <taxon>Psocodea</taxon>
        <taxon>Troctomorpha</taxon>
        <taxon>Phthiraptera</taxon>
        <taxon>Anoplura</taxon>
        <taxon>Polyplacidae</taxon>
        <taxon>Polyplax</taxon>
    </lineage>
</organism>
<feature type="coiled-coil region" evidence="3">
    <location>
        <begin position="186"/>
        <end position="234"/>
    </location>
</feature>
<dbReference type="Proteomes" id="UP001359485">
    <property type="component" value="Unassembled WGS sequence"/>
</dbReference>